<evidence type="ECO:0000313" key="2">
    <source>
        <dbReference type="Proteomes" id="UP000559027"/>
    </source>
</evidence>
<keyword evidence="2" id="KW-1185">Reference proteome</keyword>
<name>A0A8H5DBN0_9AGAR</name>
<dbReference type="AlphaFoldDB" id="A0A8H5DBN0"/>
<comment type="caution">
    <text evidence="1">The sequence shown here is derived from an EMBL/GenBank/DDBJ whole genome shotgun (WGS) entry which is preliminary data.</text>
</comment>
<dbReference type="OrthoDB" id="3365310at2759"/>
<dbReference type="EMBL" id="JAACJO010000007">
    <property type="protein sequence ID" value="KAF5356047.1"/>
    <property type="molecule type" value="Genomic_DNA"/>
</dbReference>
<gene>
    <name evidence="1" type="ORF">D9756_003906</name>
</gene>
<dbReference type="SUPFAM" id="SSF53474">
    <property type="entry name" value="alpha/beta-Hydrolases"/>
    <property type="match status" value="1"/>
</dbReference>
<dbReference type="Proteomes" id="UP000559027">
    <property type="component" value="Unassembled WGS sequence"/>
</dbReference>
<accession>A0A8H5DBN0</accession>
<dbReference type="InterPro" id="IPR029058">
    <property type="entry name" value="AB_hydrolase_fold"/>
</dbReference>
<organism evidence="1 2">
    <name type="scientific">Leucocoprinus leucothites</name>
    <dbReference type="NCBI Taxonomy" id="201217"/>
    <lineage>
        <taxon>Eukaryota</taxon>
        <taxon>Fungi</taxon>
        <taxon>Dikarya</taxon>
        <taxon>Basidiomycota</taxon>
        <taxon>Agaricomycotina</taxon>
        <taxon>Agaricomycetes</taxon>
        <taxon>Agaricomycetidae</taxon>
        <taxon>Agaricales</taxon>
        <taxon>Agaricineae</taxon>
        <taxon>Agaricaceae</taxon>
        <taxon>Leucocoprinus</taxon>
    </lineage>
</organism>
<dbReference type="Gene3D" id="3.40.50.1820">
    <property type="entry name" value="alpha/beta hydrolase"/>
    <property type="match status" value="1"/>
</dbReference>
<reference evidence="1 2" key="1">
    <citation type="journal article" date="2020" name="ISME J.">
        <title>Uncovering the hidden diversity of litter-decomposition mechanisms in mushroom-forming fungi.</title>
        <authorList>
            <person name="Floudas D."/>
            <person name="Bentzer J."/>
            <person name="Ahren D."/>
            <person name="Johansson T."/>
            <person name="Persson P."/>
            <person name="Tunlid A."/>
        </authorList>
    </citation>
    <scope>NUCLEOTIDE SEQUENCE [LARGE SCALE GENOMIC DNA]</scope>
    <source>
        <strain evidence="1 2">CBS 146.42</strain>
    </source>
</reference>
<proteinExistence type="predicted"/>
<evidence type="ECO:0000313" key="1">
    <source>
        <dbReference type="EMBL" id="KAF5356047.1"/>
    </source>
</evidence>
<sequence>MLHLPTNCWRRGFGRHSFAKQSTVRFKSSYVLRSPPRTAPRESPTPLVFVSAKAWDTDSEQGMTTLSSMLAEQGFTCLQTDLALPDPQTRNNSASMMKWFENELRSAVRLSMIPFPPVVFARSAGCLIAQTYISSNPATGLVLLSPPANNVEMASTHCQYGLPILPTHLAEFDFEPNFPIAVMATLARMRVLEKLNRLTRDSQVDMFTVDSLEGQQAYNNIQNWLDKLGI</sequence>
<protein>
    <submittedName>
        <fullName evidence="1">Uncharacterized protein</fullName>
    </submittedName>
</protein>